<evidence type="ECO:0000313" key="3">
    <source>
        <dbReference type="Proteomes" id="UP001176471"/>
    </source>
</evidence>
<dbReference type="EMBL" id="JAUQOM010000011">
    <property type="protein sequence ID" value="MDO7836775.1"/>
    <property type="molecule type" value="Genomic_DNA"/>
</dbReference>
<accession>A0ABT8ZQE9</accession>
<dbReference type="Proteomes" id="UP001176471">
    <property type="component" value="Unassembled WGS sequence"/>
</dbReference>
<keyword evidence="3" id="KW-1185">Reference proteome</keyword>
<protein>
    <submittedName>
        <fullName evidence="2">Uncharacterized protein</fullName>
    </submittedName>
</protein>
<comment type="caution">
    <text evidence="2">The sequence shown here is derived from an EMBL/GenBank/DDBJ whole genome shotgun (WGS) entry which is preliminary data.</text>
</comment>
<organism evidence="2 3">
    <name type="scientific">Sphingobium cyanobacteriorum</name>
    <dbReference type="NCBI Taxonomy" id="3063954"/>
    <lineage>
        <taxon>Bacteria</taxon>
        <taxon>Pseudomonadati</taxon>
        <taxon>Pseudomonadota</taxon>
        <taxon>Alphaproteobacteria</taxon>
        <taxon>Sphingomonadales</taxon>
        <taxon>Sphingomonadaceae</taxon>
        <taxon>Sphingobium</taxon>
    </lineage>
</organism>
<proteinExistence type="predicted"/>
<gene>
    <name evidence="2" type="ORF">Q4610_17135</name>
</gene>
<sequence>MHEATFTFRVDPGLEGPFARAARARDRNAIYDYGAARGPRSSATRSFRQRRRQC</sequence>
<name>A0ABT8ZQE9_9SPHN</name>
<evidence type="ECO:0000256" key="1">
    <source>
        <dbReference type="SAM" id="MobiDB-lite"/>
    </source>
</evidence>
<evidence type="ECO:0000313" key="2">
    <source>
        <dbReference type="EMBL" id="MDO7836775.1"/>
    </source>
</evidence>
<reference evidence="2" key="1">
    <citation type="submission" date="2023-07" db="EMBL/GenBank/DDBJ databases">
        <title>Bacterial whole genome sequence for Sphingobium sp. HBC34.</title>
        <authorList>
            <person name="Le V."/>
            <person name="Ko S.-R."/>
            <person name="Ahn C.-Y."/>
            <person name="Oh H.-M."/>
        </authorList>
    </citation>
    <scope>NUCLEOTIDE SEQUENCE</scope>
    <source>
        <strain evidence="2">HBC34</strain>
    </source>
</reference>
<feature type="region of interest" description="Disordered" evidence="1">
    <location>
        <begin position="35"/>
        <end position="54"/>
    </location>
</feature>